<dbReference type="Proteomes" id="UP001210925">
    <property type="component" value="Unassembled WGS sequence"/>
</dbReference>
<evidence type="ECO:0000313" key="3">
    <source>
        <dbReference type="Proteomes" id="UP001210925"/>
    </source>
</evidence>
<keyword evidence="1" id="KW-0472">Membrane</keyword>
<dbReference type="PANTHER" id="PTHR32251">
    <property type="entry name" value="3-OXO-5-ALPHA-STEROID 4-DEHYDROGENASE"/>
    <property type="match status" value="1"/>
</dbReference>
<dbReference type="PANTHER" id="PTHR32251:SF33">
    <property type="entry name" value="STEROID 5-ALPHA REDUCTASE C-TERMINAL DOMAIN-CONTAINING PROTEIN"/>
    <property type="match status" value="1"/>
</dbReference>
<comment type="caution">
    <text evidence="2">The sequence shown here is derived from an EMBL/GenBank/DDBJ whole genome shotgun (WGS) entry which is preliminary data.</text>
</comment>
<organism evidence="2 3">
    <name type="scientific">Boothiomyces macroporosus</name>
    <dbReference type="NCBI Taxonomy" id="261099"/>
    <lineage>
        <taxon>Eukaryota</taxon>
        <taxon>Fungi</taxon>
        <taxon>Fungi incertae sedis</taxon>
        <taxon>Chytridiomycota</taxon>
        <taxon>Chytridiomycota incertae sedis</taxon>
        <taxon>Chytridiomycetes</taxon>
        <taxon>Rhizophydiales</taxon>
        <taxon>Terramycetaceae</taxon>
        <taxon>Boothiomyces</taxon>
    </lineage>
</organism>
<evidence type="ECO:0008006" key="4">
    <source>
        <dbReference type="Google" id="ProtNLM"/>
    </source>
</evidence>
<accession>A0AAD5Y5L0</accession>
<reference evidence="2" key="1">
    <citation type="submission" date="2020-05" db="EMBL/GenBank/DDBJ databases">
        <title>Phylogenomic resolution of chytrid fungi.</title>
        <authorList>
            <person name="Stajich J.E."/>
            <person name="Amses K."/>
            <person name="Simmons R."/>
            <person name="Seto K."/>
            <person name="Myers J."/>
            <person name="Bonds A."/>
            <person name="Quandt C.A."/>
            <person name="Barry K."/>
            <person name="Liu P."/>
            <person name="Grigoriev I."/>
            <person name="Longcore J.E."/>
            <person name="James T.Y."/>
        </authorList>
    </citation>
    <scope>NUCLEOTIDE SEQUENCE</scope>
    <source>
        <strain evidence="2">PLAUS21</strain>
    </source>
</reference>
<evidence type="ECO:0000256" key="1">
    <source>
        <dbReference type="SAM" id="Phobius"/>
    </source>
</evidence>
<dbReference type="Gene3D" id="1.20.120.1630">
    <property type="match status" value="1"/>
</dbReference>
<evidence type="ECO:0000313" key="2">
    <source>
        <dbReference type="EMBL" id="KAJ3257164.1"/>
    </source>
</evidence>
<keyword evidence="1" id="KW-0812">Transmembrane</keyword>
<feature type="transmembrane region" description="Helical" evidence="1">
    <location>
        <begin position="188"/>
        <end position="216"/>
    </location>
</feature>
<proteinExistence type="predicted"/>
<feature type="transmembrane region" description="Helical" evidence="1">
    <location>
        <begin position="106"/>
        <end position="124"/>
    </location>
</feature>
<dbReference type="EMBL" id="JADGKB010000041">
    <property type="protein sequence ID" value="KAJ3257164.1"/>
    <property type="molecule type" value="Genomic_DNA"/>
</dbReference>
<feature type="transmembrane region" description="Helical" evidence="1">
    <location>
        <begin position="136"/>
        <end position="155"/>
    </location>
</feature>
<feature type="transmembrane region" description="Helical" evidence="1">
    <location>
        <begin position="74"/>
        <end position="94"/>
    </location>
</feature>
<keyword evidence="1" id="KW-1133">Transmembrane helix</keyword>
<gene>
    <name evidence="2" type="ORF">HK103_004862</name>
</gene>
<keyword evidence="3" id="KW-1185">Reference proteome</keyword>
<dbReference type="AlphaFoldDB" id="A0AAD5Y5L0"/>
<dbReference type="InterPro" id="IPR010721">
    <property type="entry name" value="UstE-like"/>
</dbReference>
<dbReference type="Pfam" id="PF06966">
    <property type="entry name" value="DUF1295"/>
    <property type="match status" value="1"/>
</dbReference>
<sequence>MPKKSTAANKVPFPWSEINKFAPRIFYDLLFPEPVPPQKPGFKHAIPIDLLKAGTLPVCLIISTIYKSFNNPTMMVYTALHGIYGLLWITKSQLFPDKKWERRVPWSQFFVVCFGLGMFWLNPLIIAKYDIQCSPIMLGTAISAYALGVFLHFSADIQKDITLQYSPGKLITTKLFALCRHPNYLGEFLIYGSFTALTNSILMSVYLVTYITIYWVPQMWWKEQSMSRYPEWKEYCKNTRKFFPFIY</sequence>
<name>A0AAD5Y5L0_9FUNG</name>
<protein>
    <recommendedName>
        <fullName evidence="4">Steroid 5-alpha reductase C-terminal domain-containing protein</fullName>
    </recommendedName>
</protein>
<dbReference type="GO" id="GO:0016020">
    <property type="term" value="C:membrane"/>
    <property type="evidence" value="ECO:0007669"/>
    <property type="project" value="TreeGrafter"/>
</dbReference>